<sequence>MIQAKNLQAPVGLSHHFLNQAESVSGLYDKNIKEASSCAQIHSGNISVASRKKYYEGCDGIIASEGRSLIIRTADCLPLLFFSTGKKLIGAVHAGWRGLSAGILQNAVRKLKDLGADVSELQVAIGPHIRRCCYQVGSELIENFTRKIPGVKFFEERHQSFYLDLSVVAQRQLSDAGLSAGNMEDTAICTSCNPEYASFRRDKTLLRNFSIIQLESSKG</sequence>
<gene>
    <name evidence="11" type="ORF">UV73_C0001G0096</name>
</gene>
<evidence type="ECO:0000256" key="9">
    <source>
        <dbReference type="ARBA" id="ARBA00049893"/>
    </source>
</evidence>
<comment type="catalytic activity">
    <reaction evidence="7">
        <text>adenosine + H2O + H(+) = inosine + NH4(+)</text>
        <dbReference type="Rhea" id="RHEA:24408"/>
        <dbReference type="ChEBI" id="CHEBI:15377"/>
        <dbReference type="ChEBI" id="CHEBI:15378"/>
        <dbReference type="ChEBI" id="CHEBI:16335"/>
        <dbReference type="ChEBI" id="CHEBI:17596"/>
        <dbReference type="ChEBI" id="CHEBI:28938"/>
        <dbReference type="EC" id="3.5.4.4"/>
    </reaction>
    <physiologicalReaction direction="left-to-right" evidence="7">
        <dbReference type="Rhea" id="RHEA:24409"/>
    </physiologicalReaction>
</comment>
<comment type="caution">
    <text evidence="11">The sequence shown here is derived from an EMBL/GenBank/DDBJ whole genome shotgun (WGS) entry which is preliminary data.</text>
</comment>
<dbReference type="AlphaFoldDB" id="A0A0G1DL46"/>
<evidence type="ECO:0000256" key="7">
    <source>
        <dbReference type="ARBA" id="ARBA00047989"/>
    </source>
</evidence>
<evidence type="ECO:0000256" key="4">
    <source>
        <dbReference type="ARBA" id="ARBA00022723"/>
    </source>
</evidence>
<dbReference type="GO" id="GO:0016787">
    <property type="term" value="F:hydrolase activity"/>
    <property type="evidence" value="ECO:0007669"/>
    <property type="project" value="UniProtKB-KW"/>
</dbReference>
<name>A0A0G1DL46_9BACT</name>
<dbReference type="NCBIfam" id="TIGR00726">
    <property type="entry name" value="peptidoglycan editing factor PgeF"/>
    <property type="match status" value="1"/>
</dbReference>
<evidence type="ECO:0000256" key="10">
    <source>
        <dbReference type="RuleBase" id="RU361274"/>
    </source>
</evidence>
<reference evidence="11 12" key="1">
    <citation type="journal article" date="2015" name="Nature">
        <title>rRNA introns, odd ribosomes, and small enigmatic genomes across a large radiation of phyla.</title>
        <authorList>
            <person name="Brown C.T."/>
            <person name="Hug L.A."/>
            <person name="Thomas B.C."/>
            <person name="Sharon I."/>
            <person name="Castelle C.J."/>
            <person name="Singh A."/>
            <person name="Wilkins M.J."/>
            <person name="Williams K.H."/>
            <person name="Banfield J.F."/>
        </authorList>
    </citation>
    <scope>NUCLEOTIDE SEQUENCE [LARGE SCALE GENOMIC DNA]</scope>
</reference>
<evidence type="ECO:0000256" key="6">
    <source>
        <dbReference type="ARBA" id="ARBA00022833"/>
    </source>
</evidence>
<keyword evidence="3" id="KW-0808">Transferase</keyword>
<accession>A0A0G1DL46</accession>
<comment type="catalytic activity">
    <reaction evidence="9">
        <text>S-methyl-5'-thioadenosine + phosphate = 5-(methylsulfanyl)-alpha-D-ribose 1-phosphate + adenine</text>
        <dbReference type="Rhea" id="RHEA:11852"/>
        <dbReference type="ChEBI" id="CHEBI:16708"/>
        <dbReference type="ChEBI" id="CHEBI:17509"/>
        <dbReference type="ChEBI" id="CHEBI:43474"/>
        <dbReference type="ChEBI" id="CHEBI:58533"/>
        <dbReference type="EC" id="2.4.2.28"/>
    </reaction>
    <physiologicalReaction direction="left-to-right" evidence="9">
        <dbReference type="Rhea" id="RHEA:11853"/>
    </physiologicalReaction>
</comment>
<dbReference type="PATRIC" id="fig|1618443.3.peg.96"/>
<dbReference type="PANTHER" id="PTHR30616:SF2">
    <property type="entry name" value="PURINE NUCLEOSIDE PHOSPHORYLASE LACC1"/>
    <property type="match status" value="1"/>
</dbReference>
<evidence type="ECO:0000256" key="2">
    <source>
        <dbReference type="ARBA" id="ARBA00007353"/>
    </source>
</evidence>
<evidence type="ECO:0000313" key="12">
    <source>
        <dbReference type="Proteomes" id="UP000034894"/>
    </source>
</evidence>
<dbReference type="GO" id="GO:0005507">
    <property type="term" value="F:copper ion binding"/>
    <property type="evidence" value="ECO:0007669"/>
    <property type="project" value="TreeGrafter"/>
</dbReference>
<comment type="similarity">
    <text evidence="2 10">Belongs to the purine nucleoside phosphorylase YfiH/LACC1 family.</text>
</comment>
<proteinExistence type="inferred from homology"/>
<dbReference type="CDD" id="cd16833">
    <property type="entry name" value="YfiH"/>
    <property type="match status" value="1"/>
</dbReference>
<organism evidence="11 12">
    <name type="scientific">Candidatus Gottesmanbacteria bacterium GW2011_GWA2_43_14</name>
    <dbReference type="NCBI Taxonomy" id="1618443"/>
    <lineage>
        <taxon>Bacteria</taxon>
        <taxon>Candidatus Gottesmaniibacteriota</taxon>
    </lineage>
</organism>
<dbReference type="Proteomes" id="UP000034894">
    <property type="component" value="Unassembled WGS sequence"/>
</dbReference>
<dbReference type="Gene3D" id="3.60.140.10">
    <property type="entry name" value="CNF1/YfiH-like putative cysteine hydrolases"/>
    <property type="match status" value="1"/>
</dbReference>
<dbReference type="InterPro" id="IPR011324">
    <property type="entry name" value="Cytotoxic_necrot_fac-like_cat"/>
</dbReference>
<dbReference type="InterPro" id="IPR038371">
    <property type="entry name" value="Cu_polyphenol_OxRdtase_sf"/>
</dbReference>
<keyword evidence="6" id="KW-0862">Zinc</keyword>
<dbReference type="GO" id="GO:0017061">
    <property type="term" value="F:S-methyl-5-thioadenosine phosphorylase activity"/>
    <property type="evidence" value="ECO:0007669"/>
    <property type="project" value="UniProtKB-EC"/>
</dbReference>
<protein>
    <recommendedName>
        <fullName evidence="10">Purine nucleoside phosphorylase</fullName>
    </recommendedName>
</protein>
<keyword evidence="4" id="KW-0479">Metal-binding</keyword>
<keyword evidence="5" id="KW-0378">Hydrolase</keyword>
<evidence type="ECO:0000256" key="1">
    <source>
        <dbReference type="ARBA" id="ARBA00000553"/>
    </source>
</evidence>
<dbReference type="InterPro" id="IPR003730">
    <property type="entry name" value="Cu_polyphenol_OxRdtase"/>
</dbReference>
<dbReference type="EMBL" id="LCFP01000001">
    <property type="protein sequence ID" value="KKS98575.1"/>
    <property type="molecule type" value="Genomic_DNA"/>
</dbReference>
<dbReference type="Pfam" id="PF02578">
    <property type="entry name" value="Cu-oxidase_4"/>
    <property type="match status" value="1"/>
</dbReference>
<dbReference type="PANTHER" id="PTHR30616">
    <property type="entry name" value="UNCHARACTERIZED PROTEIN YFIH"/>
    <property type="match status" value="1"/>
</dbReference>
<evidence type="ECO:0000256" key="3">
    <source>
        <dbReference type="ARBA" id="ARBA00022679"/>
    </source>
</evidence>
<comment type="catalytic activity">
    <reaction evidence="1">
        <text>inosine + phosphate = alpha-D-ribose 1-phosphate + hypoxanthine</text>
        <dbReference type="Rhea" id="RHEA:27646"/>
        <dbReference type="ChEBI" id="CHEBI:17368"/>
        <dbReference type="ChEBI" id="CHEBI:17596"/>
        <dbReference type="ChEBI" id="CHEBI:43474"/>
        <dbReference type="ChEBI" id="CHEBI:57720"/>
        <dbReference type="EC" id="2.4.2.1"/>
    </reaction>
    <physiologicalReaction direction="left-to-right" evidence="1">
        <dbReference type="Rhea" id="RHEA:27647"/>
    </physiologicalReaction>
</comment>
<dbReference type="STRING" id="1618443.UV73_C0001G0096"/>
<comment type="catalytic activity">
    <reaction evidence="8">
        <text>adenosine + phosphate = alpha-D-ribose 1-phosphate + adenine</text>
        <dbReference type="Rhea" id="RHEA:27642"/>
        <dbReference type="ChEBI" id="CHEBI:16335"/>
        <dbReference type="ChEBI" id="CHEBI:16708"/>
        <dbReference type="ChEBI" id="CHEBI:43474"/>
        <dbReference type="ChEBI" id="CHEBI:57720"/>
        <dbReference type="EC" id="2.4.2.1"/>
    </reaction>
    <physiologicalReaction direction="left-to-right" evidence="8">
        <dbReference type="Rhea" id="RHEA:27643"/>
    </physiologicalReaction>
</comment>
<evidence type="ECO:0000256" key="5">
    <source>
        <dbReference type="ARBA" id="ARBA00022801"/>
    </source>
</evidence>
<dbReference type="SUPFAM" id="SSF64438">
    <property type="entry name" value="CNF1/YfiH-like putative cysteine hydrolases"/>
    <property type="match status" value="1"/>
</dbReference>
<evidence type="ECO:0000256" key="8">
    <source>
        <dbReference type="ARBA" id="ARBA00048968"/>
    </source>
</evidence>
<evidence type="ECO:0000313" key="11">
    <source>
        <dbReference type="EMBL" id="KKS98575.1"/>
    </source>
</evidence>